<organism evidence="2 3">
    <name type="scientific">Effrenium voratum</name>
    <dbReference type="NCBI Taxonomy" id="2562239"/>
    <lineage>
        <taxon>Eukaryota</taxon>
        <taxon>Sar</taxon>
        <taxon>Alveolata</taxon>
        <taxon>Dinophyceae</taxon>
        <taxon>Suessiales</taxon>
        <taxon>Symbiodiniaceae</taxon>
        <taxon>Effrenium</taxon>
    </lineage>
</organism>
<evidence type="ECO:0000256" key="1">
    <source>
        <dbReference type="SAM" id="Phobius"/>
    </source>
</evidence>
<sequence>MTDMSMPTVNPAATAEASVPPWSLPIAPTEQCCCCLPMIGGARIWGVLCAVSAILYIGLVLLALQQHGTLFLVGYLAVIVVLQLVKALGLLQASRGSPRWARLAAFACVTGLGLQFLGALVGATGMVTFLIGAAVDCYFIYVILSLEQFVFKNQAQARTLNV</sequence>
<feature type="transmembrane region" description="Helical" evidence="1">
    <location>
        <begin position="44"/>
        <end position="64"/>
    </location>
</feature>
<keyword evidence="1" id="KW-0812">Transmembrane</keyword>
<comment type="caution">
    <text evidence="2">The sequence shown here is derived from an EMBL/GenBank/DDBJ whole genome shotgun (WGS) entry which is preliminary data.</text>
</comment>
<feature type="transmembrane region" description="Helical" evidence="1">
    <location>
        <begin position="129"/>
        <end position="151"/>
    </location>
</feature>
<protein>
    <submittedName>
        <fullName evidence="2">Uncharacterized protein</fullName>
    </submittedName>
</protein>
<gene>
    <name evidence="2" type="ORF">EVOR1521_LOCUS20050</name>
</gene>
<feature type="transmembrane region" description="Helical" evidence="1">
    <location>
        <begin position="70"/>
        <end position="91"/>
    </location>
</feature>
<proteinExistence type="predicted"/>
<keyword evidence="3" id="KW-1185">Reference proteome</keyword>
<feature type="transmembrane region" description="Helical" evidence="1">
    <location>
        <begin position="103"/>
        <end position="123"/>
    </location>
</feature>
<dbReference type="EMBL" id="CAUJNA010003205">
    <property type="protein sequence ID" value="CAJ1395668.1"/>
    <property type="molecule type" value="Genomic_DNA"/>
</dbReference>
<keyword evidence="1" id="KW-1133">Transmembrane helix</keyword>
<evidence type="ECO:0000313" key="2">
    <source>
        <dbReference type="EMBL" id="CAJ1395668.1"/>
    </source>
</evidence>
<evidence type="ECO:0000313" key="3">
    <source>
        <dbReference type="Proteomes" id="UP001178507"/>
    </source>
</evidence>
<accession>A0AA36IZE1</accession>
<reference evidence="2" key="1">
    <citation type="submission" date="2023-08" db="EMBL/GenBank/DDBJ databases">
        <authorList>
            <person name="Chen Y."/>
            <person name="Shah S."/>
            <person name="Dougan E. K."/>
            <person name="Thang M."/>
            <person name="Chan C."/>
        </authorList>
    </citation>
    <scope>NUCLEOTIDE SEQUENCE</scope>
</reference>
<keyword evidence="1" id="KW-0472">Membrane</keyword>
<dbReference type="Proteomes" id="UP001178507">
    <property type="component" value="Unassembled WGS sequence"/>
</dbReference>
<name>A0AA36IZE1_9DINO</name>
<dbReference type="AlphaFoldDB" id="A0AA36IZE1"/>